<dbReference type="GO" id="GO:0005739">
    <property type="term" value="C:mitochondrion"/>
    <property type="evidence" value="ECO:0007669"/>
    <property type="project" value="UniProtKB-SubCell"/>
</dbReference>
<comment type="similarity">
    <text evidence="2">Belongs to the mitochondrion-specific ribosomal protein mS41 family.</text>
</comment>
<evidence type="ECO:0000259" key="5">
    <source>
        <dbReference type="SMART" id="SM01238"/>
    </source>
</evidence>
<dbReference type="InterPro" id="IPR039603">
    <property type="entry name" value="Ribosomal_mS41"/>
</dbReference>
<evidence type="ECO:0000256" key="4">
    <source>
        <dbReference type="ARBA" id="ARBA00035129"/>
    </source>
</evidence>
<dbReference type="SMART" id="SM01238">
    <property type="entry name" value="IGR"/>
    <property type="match status" value="1"/>
</dbReference>
<dbReference type="AlphaFoldDB" id="A0A3N2Q8L7"/>
<keyword evidence="7" id="KW-1185">Reference proteome</keyword>
<dbReference type="PANTHER" id="PTHR28235:SF1">
    <property type="entry name" value="SMALL RIBOSOMAL SUBUNIT PROTEIN MS41"/>
    <property type="match status" value="1"/>
</dbReference>
<dbReference type="CDD" id="cd09487">
    <property type="entry name" value="SAM_superfamily"/>
    <property type="match status" value="1"/>
</dbReference>
<comment type="subcellular location">
    <subcellularLocation>
        <location evidence="1">Mitochondrion</location>
    </subcellularLocation>
</comment>
<keyword evidence="3" id="KW-0496">Mitochondrion</keyword>
<evidence type="ECO:0000256" key="3">
    <source>
        <dbReference type="ARBA" id="ARBA00023128"/>
    </source>
</evidence>
<organism evidence="6 7">
    <name type="scientific">Sodiomyces alkalinus (strain CBS 110278 / VKM F-3762 / F11)</name>
    <name type="common">Alkaliphilic filamentous fungus</name>
    <dbReference type="NCBI Taxonomy" id="1314773"/>
    <lineage>
        <taxon>Eukaryota</taxon>
        <taxon>Fungi</taxon>
        <taxon>Dikarya</taxon>
        <taxon>Ascomycota</taxon>
        <taxon>Pezizomycotina</taxon>
        <taxon>Sordariomycetes</taxon>
        <taxon>Hypocreomycetidae</taxon>
        <taxon>Glomerellales</taxon>
        <taxon>Plectosphaerellaceae</taxon>
        <taxon>Sodiomyces</taxon>
    </lineage>
</organism>
<dbReference type="GeneID" id="39582282"/>
<dbReference type="Proteomes" id="UP000272025">
    <property type="component" value="Unassembled WGS sequence"/>
</dbReference>
<reference evidence="6 7" key="1">
    <citation type="journal article" date="2018" name="Mol. Ecol.">
        <title>The obligate alkalophilic soda-lake fungus Sodiomyces alkalinus has shifted to a protein diet.</title>
        <authorList>
            <person name="Grum-Grzhimaylo A.A."/>
            <person name="Falkoski D.L."/>
            <person name="van den Heuvel J."/>
            <person name="Valero-Jimenez C.A."/>
            <person name="Min B."/>
            <person name="Choi I.G."/>
            <person name="Lipzen A."/>
            <person name="Daum C.G."/>
            <person name="Aanen D.K."/>
            <person name="Tsang A."/>
            <person name="Henrissat B."/>
            <person name="Bilanenko E.N."/>
            <person name="de Vries R.P."/>
            <person name="van Kan J.A.L."/>
            <person name="Grigoriev I.V."/>
            <person name="Debets A.J.M."/>
        </authorList>
    </citation>
    <scope>NUCLEOTIDE SEQUENCE [LARGE SCALE GENOMIC DNA]</scope>
    <source>
        <strain evidence="6 7">F11</strain>
    </source>
</reference>
<dbReference type="SUPFAM" id="SSF47769">
    <property type="entry name" value="SAM/Pointed domain"/>
    <property type="match status" value="1"/>
</dbReference>
<dbReference type="RefSeq" id="XP_028470927.1">
    <property type="nucleotide sequence ID" value="XM_028613804.1"/>
</dbReference>
<dbReference type="EMBL" id="ML119051">
    <property type="protein sequence ID" value="ROT43121.1"/>
    <property type="molecule type" value="Genomic_DNA"/>
</dbReference>
<evidence type="ECO:0000256" key="2">
    <source>
        <dbReference type="ARBA" id="ARBA00010492"/>
    </source>
</evidence>
<evidence type="ECO:0000313" key="6">
    <source>
        <dbReference type="EMBL" id="ROT43121.1"/>
    </source>
</evidence>
<feature type="domain" description="Small ribosomal subunit protein mS41 SAM" evidence="5">
    <location>
        <begin position="51"/>
        <end position="107"/>
    </location>
</feature>
<dbReference type="PANTHER" id="PTHR28235">
    <property type="entry name" value="PROTEIN FYV4, MITOCHONDRIAL"/>
    <property type="match status" value="1"/>
</dbReference>
<gene>
    <name evidence="6" type="ORF">SODALDRAFT_355317</name>
</gene>
<dbReference type="InterPro" id="IPR019083">
    <property type="entry name" value="SAM_Ribosomal_mS41"/>
</dbReference>
<protein>
    <recommendedName>
        <fullName evidence="4">Small ribosomal subunit protein mS41</fullName>
    </recommendedName>
</protein>
<evidence type="ECO:0000256" key="1">
    <source>
        <dbReference type="ARBA" id="ARBA00004173"/>
    </source>
</evidence>
<evidence type="ECO:0000313" key="7">
    <source>
        <dbReference type="Proteomes" id="UP000272025"/>
    </source>
</evidence>
<accession>A0A3N2Q8L7</accession>
<name>A0A3N2Q8L7_SODAK</name>
<proteinExistence type="inferred from homology"/>
<dbReference type="InterPro" id="IPR013761">
    <property type="entry name" value="SAM/pointed_sf"/>
</dbReference>
<dbReference type="Pfam" id="PF09597">
    <property type="entry name" value="SAM_Ribosomal_mS41"/>
    <property type="match status" value="1"/>
</dbReference>
<sequence length="229" mass="25728">MMKAPRIHISLLNFFVPRAPPSVIGVTQTRWLHRTRAPKPVPSPIPIVPDVSTFLKVIGRGLSQYADKIPSWEALFTLSTTQMRELGIEPPRTRRYLLNWLERYRKGALGPGGDFKHVENGEAILKVATTEAQDRKWVVNVPRGQEPSELSGEALARVKGYSVQGARTITGPFALPLKEGAGARVPIIEGMWEDKQGYKVDGGERRRAEVRYKKRVAQRKAEREEAGLR</sequence>
<dbReference type="OrthoDB" id="18595at2759"/>